<dbReference type="EMBL" id="QTJU01000003">
    <property type="protein sequence ID" value="RFM27921.1"/>
    <property type="molecule type" value="Genomic_DNA"/>
</dbReference>
<dbReference type="InterPro" id="IPR022385">
    <property type="entry name" value="Rhs_assc_core"/>
</dbReference>
<reference evidence="1 2" key="1">
    <citation type="submission" date="2018-08" db="EMBL/GenBank/DDBJ databases">
        <title>Chitinophagaceae sp. K23C18032701, a novel bacterium isolated from forest soil.</title>
        <authorList>
            <person name="Wang C."/>
        </authorList>
    </citation>
    <scope>NUCLEOTIDE SEQUENCE [LARGE SCALE GENOMIC DNA]</scope>
    <source>
        <strain evidence="1 2">K23C18032701</strain>
    </source>
</reference>
<protein>
    <recommendedName>
        <fullName evidence="3">RHS repeat-associated core domain-containing protein</fullName>
    </recommendedName>
</protein>
<organism evidence="1 2">
    <name type="scientific">Deminuibacter soli</name>
    <dbReference type="NCBI Taxonomy" id="2291815"/>
    <lineage>
        <taxon>Bacteria</taxon>
        <taxon>Pseudomonadati</taxon>
        <taxon>Bacteroidota</taxon>
        <taxon>Chitinophagia</taxon>
        <taxon>Chitinophagales</taxon>
        <taxon>Chitinophagaceae</taxon>
        <taxon>Deminuibacter</taxon>
    </lineage>
</organism>
<dbReference type="Gene3D" id="2.180.10.10">
    <property type="entry name" value="RHS repeat-associated core"/>
    <property type="match status" value="1"/>
</dbReference>
<gene>
    <name evidence="1" type="ORF">DXN05_10260</name>
</gene>
<accession>A0A3E1NJ61</accession>
<dbReference type="InterPro" id="IPR050708">
    <property type="entry name" value="T6SS_VgrG/RHS"/>
</dbReference>
<dbReference type="InterPro" id="IPR032721">
    <property type="entry name" value="Toxin-deaminase"/>
</dbReference>
<sequence>YIKDNAASTYSNDIKDMQPGNYQYDATGNLVADKNDHISWTVYGKIQTIRKGDGTVIDYTYDAAGNRISKTVRSSAAAGGVTTWYVRDAQGNVLDVYTAGDQNINNGQLTQTEIDLYGSTRLGMLQVSNNVNSQLNTPGDVIALPNGGTAFNYTFVRGSKLFELTNHLGNVLATVSDRRQLVSLNNTTIDHYEPVLLSATDYYPFGMEMPGRVYSGGKYRYGFNGKENDNEVKGEGNSLDFGSRIYDSRLGRWYSTDMHPKTYQSPYSFARNSPNNIIDPDGNDEFHFHYLTTYIPVTQAGADGILHIVNKPVNYTWVQVIKDNLKNTFYVHKDIAKANGSTSPSTPTQFFPDPAVNAPATGVTRSDLFGGILGNVKDDDYTALLKILDNFPELEGYVSPASIGGASTDKNRAFGDKVYKDKNARATAEKEESQVNQLMIGVLTSVAGELVFGGTMSEAFAKLPDAAKINAIRMAANVKEGANIAFIEGEVGGETFSSIGISGEASRPMAVGNPSNRVFVTKATGANQRMFDSEVKLFEDFAAKYGNTRDVSGTIKIVSERPFCVSCSGVTDQFRKMFPNIKVEVINGIK</sequence>
<evidence type="ECO:0000313" key="2">
    <source>
        <dbReference type="Proteomes" id="UP000261284"/>
    </source>
</evidence>
<evidence type="ECO:0000313" key="1">
    <source>
        <dbReference type="EMBL" id="RFM27921.1"/>
    </source>
</evidence>
<dbReference type="NCBIfam" id="TIGR01643">
    <property type="entry name" value="YD_repeat_2x"/>
    <property type="match status" value="1"/>
</dbReference>
<feature type="non-terminal residue" evidence="1">
    <location>
        <position position="1"/>
    </location>
</feature>
<keyword evidence="2" id="KW-1185">Reference proteome</keyword>
<dbReference type="Proteomes" id="UP000261284">
    <property type="component" value="Unassembled WGS sequence"/>
</dbReference>
<dbReference type="PANTHER" id="PTHR32305:SF15">
    <property type="entry name" value="PROTEIN RHSA-RELATED"/>
    <property type="match status" value="1"/>
</dbReference>
<dbReference type="Pfam" id="PF14424">
    <property type="entry name" value="Toxin-deaminase"/>
    <property type="match status" value="1"/>
</dbReference>
<dbReference type="NCBIfam" id="TIGR03696">
    <property type="entry name" value="Rhs_assc_core"/>
    <property type="match status" value="1"/>
</dbReference>
<dbReference type="InterPro" id="IPR006530">
    <property type="entry name" value="YD"/>
</dbReference>
<dbReference type="AlphaFoldDB" id="A0A3E1NJ61"/>
<name>A0A3E1NJ61_9BACT</name>
<dbReference type="PANTHER" id="PTHR32305">
    <property type="match status" value="1"/>
</dbReference>
<comment type="caution">
    <text evidence="1">The sequence shown here is derived from an EMBL/GenBank/DDBJ whole genome shotgun (WGS) entry which is preliminary data.</text>
</comment>
<evidence type="ECO:0008006" key="3">
    <source>
        <dbReference type="Google" id="ProtNLM"/>
    </source>
</evidence>
<dbReference type="RefSeq" id="WP_317125870.1">
    <property type="nucleotide sequence ID" value="NZ_QTJU01000003.1"/>
</dbReference>
<proteinExistence type="predicted"/>